<proteinExistence type="predicted"/>
<evidence type="ECO:0000256" key="6">
    <source>
        <dbReference type="ARBA" id="ARBA00023211"/>
    </source>
</evidence>
<gene>
    <name evidence="8" type="ORF">B0J12DRAFT_686579</name>
</gene>
<keyword evidence="3" id="KW-0479">Metal-binding</keyword>
<dbReference type="PANTHER" id="PTHR12318:SF0">
    <property type="entry name" value="ACYL-COENZYME A DIPHOSPHATASE NUDT19"/>
    <property type="match status" value="1"/>
</dbReference>
<evidence type="ECO:0000256" key="4">
    <source>
        <dbReference type="ARBA" id="ARBA00022801"/>
    </source>
</evidence>
<dbReference type="Proteomes" id="UP000774617">
    <property type="component" value="Unassembled WGS sequence"/>
</dbReference>
<name>A0ABQ8FSU1_9PEZI</name>
<dbReference type="InterPro" id="IPR000086">
    <property type="entry name" value="NUDIX_hydrolase_dom"/>
</dbReference>
<comment type="caution">
    <text evidence="8">The sequence shown here is derived from an EMBL/GenBank/DDBJ whole genome shotgun (WGS) entry which is preliminary data.</text>
</comment>
<evidence type="ECO:0000313" key="9">
    <source>
        <dbReference type="Proteomes" id="UP000774617"/>
    </source>
</evidence>
<evidence type="ECO:0000313" key="8">
    <source>
        <dbReference type="EMBL" id="KAH7024256.1"/>
    </source>
</evidence>
<organism evidence="8 9">
    <name type="scientific">Macrophomina phaseolina</name>
    <dbReference type="NCBI Taxonomy" id="35725"/>
    <lineage>
        <taxon>Eukaryota</taxon>
        <taxon>Fungi</taxon>
        <taxon>Dikarya</taxon>
        <taxon>Ascomycota</taxon>
        <taxon>Pezizomycotina</taxon>
        <taxon>Dothideomycetes</taxon>
        <taxon>Dothideomycetes incertae sedis</taxon>
        <taxon>Botryosphaeriales</taxon>
        <taxon>Botryosphaeriaceae</taxon>
        <taxon>Macrophomina</taxon>
    </lineage>
</organism>
<accession>A0ABQ8FSU1</accession>
<dbReference type="Gene3D" id="3.90.79.10">
    <property type="entry name" value="Nucleoside Triphosphate Pyrophosphohydrolase"/>
    <property type="match status" value="1"/>
</dbReference>
<evidence type="ECO:0000256" key="2">
    <source>
        <dbReference type="ARBA" id="ARBA00001946"/>
    </source>
</evidence>
<protein>
    <recommendedName>
        <fullName evidence="7">Nudix hydrolase domain-containing protein</fullName>
    </recommendedName>
</protein>
<dbReference type="PANTHER" id="PTHR12318">
    <property type="entry name" value="TESTOSTERONE-REGULATED PROTEIN RP2"/>
    <property type="match status" value="1"/>
</dbReference>
<keyword evidence="4" id="KW-0378">Hydrolase</keyword>
<dbReference type="PROSITE" id="PS51462">
    <property type="entry name" value="NUDIX"/>
    <property type="match status" value="1"/>
</dbReference>
<keyword evidence="9" id="KW-1185">Reference proteome</keyword>
<dbReference type="InterPro" id="IPR039121">
    <property type="entry name" value="NUDT19"/>
</dbReference>
<dbReference type="SUPFAM" id="SSF55811">
    <property type="entry name" value="Nudix"/>
    <property type="match status" value="1"/>
</dbReference>
<keyword evidence="6" id="KW-0464">Manganese</keyword>
<evidence type="ECO:0000256" key="3">
    <source>
        <dbReference type="ARBA" id="ARBA00022723"/>
    </source>
</evidence>
<evidence type="ECO:0000259" key="7">
    <source>
        <dbReference type="PROSITE" id="PS51462"/>
    </source>
</evidence>
<evidence type="ECO:0000256" key="5">
    <source>
        <dbReference type="ARBA" id="ARBA00022842"/>
    </source>
</evidence>
<evidence type="ECO:0000256" key="1">
    <source>
        <dbReference type="ARBA" id="ARBA00001936"/>
    </source>
</evidence>
<dbReference type="EMBL" id="JAGTJR010000062">
    <property type="protein sequence ID" value="KAH7024256.1"/>
    <property type="molecule type" value="Genomic_DNA"/>
</dbReference>
<comment type="cofactor">
    <cofactor evidence="1">
        <name>Mn(2+)</name>
        <dbReference type="ChEBI" id="CHEBI:29035"/>
    </cofactor>
</comment>
<keyword evidence="5" id="KW-0460">Magnesium</keyword>
<feature type="domain" description="Nudix hydrolase" evidence="7">
    <location>
        <begin position="89"/>
        <end position="296"/>
    </location>
</feature>
<dbReference type="InterPro" id="IPR015797">
    <property type="entry name" value="NUDIX_hydrolase-like_dom_sf"/>
</dbReference>
<dbReference type="CDD" id="cd18870">
    <property type="entry name" value="NUDIX_AcylCoAdiphos_Nudt19"/>
    <property type="match status" value="1"/>
</dbReference>
<sequence>MLFSSSPPCGLKQLHFLTRRPHAVPSRISPASPPPLSTFIHPRHRTIRQSAPPTSRILQFPLRFSTHPSLAASPAMPQSTAKQKKPIAVPRPSASILLVSPTNEVLLLHRVQTSSSFPSAHVFPGGNCEAYHDGDIPAPEDPGRHIDGPVYRWAGIRECFEESGILLARREGETGLATIDEEAREKARKEIHNGQRKFGDVLKEWGVSADLDNLIPFTRWITPTNMPKRFTTQMYLYFMPLPPAATEGLPLDTEAVIPVPTSDGGIEHQAARFLPAAAWVEQARAGDIILFPPQFFLLHLVARHLGGASDGSRETLQRQRDELSAFVREGGWGDKCVSPSMSAKRKSDGRIMLGLDKPGPELERSGREGIRDYVILVDFRKEGPRNVEVRLRSEVLAEERARTEKL</sequence>
<comment type="cofactor">
    <cofactor evidence="2">
        <name>Mg(2+)</name>
        <dbReference type="ChEBI" id="CHEBI:18420"/>
    </cofactor>
</comment>
<reference evidence="8 9" key="1">
    <citation type="journal article" date="2021" name="Nat. Commun.">
        <title>Genetic determinants of endophytism in the Arabidopsis root mycobiome.</title>
        <authorList>
            <person name="Mesny F."/>
            <person name="Miyauchi S."/>
            <person name="Thiergart T."/>
            <person name="Pickel B."/>
            <person name="Atanasova L."/>
            <person name="Karlsson M."/>
            <person name="Huettel B."/>
            <person name="Barry K.W."/>
            <person name="Haridas S."/>
            <person name="Chen C."/>
            <person name="Bauer D."/>
            <person name="Andreopoulos W."/>
            <person name="Pangilinan J."/>
            <person name="LaButti K."/>
            <person name="Riley R."/>
            <person name="Lipzen A."/>
            <person name="Clum A."/>
            <person name="Drula E."/>
            <person name="Henrissat B."/>
            <person name="Kohler A."/>
            <person name="Grigoriev I.V."/>
            <person name="Martin F.M."/>
            <person name="Hacquard S."/>
        </authorList>
    </citation>
    <scope>NUCLEOTIDE SEQUENCE [LARGE SCALE GENOMIC DNA]</scope>
    <source>
        <strain evidence="8 9">MPI-SDFR-AT-0080</strain>
    </source>
</reference>